<evidence type="ECO:0000256" key="1">
    <source>
        <dbReference type="ARBA" id="ARBA00004305"/>
    </source>
</evidence>
<dbReference type="Pfam" id="PF01012">
    <property type="entry name" value="ETF"/>
    <property type="match status" value="1"/>
</dbReference>
<comment type="similarity">
    <text evidence="2 7">Belongs to the ETF alpha-subunit/FixB family.</text>
</comment>
<dbReference type="SMART" id="SM00893">
    <property type="entry name" value="ETF"/>
    <property type="match status" value="1"/>
</dbReference>
<evidence type="ECO:0000256" key="8">
    <source>
        <dbReference type="PIRSR" id="PIRSR000089-1"/>
    </source>
</evidence>
<evidence type="ECO:0000256" key="7">
    <source>
        <dbReference type="PIRNR" id="PIRNR000089"/>
    </source>
</evidence>
<evidence type="ECO:0000256" key="3">
    <source>
        <dbReference type="ARBA" id="ARBA00022448"/>
    </source>
</evidence>
<comment type="subcellular location">
    <subcellularLocation>
        <location evidence="1 7">Mitochondrion matrix</location>
    </subcellularLocation>
</comment>
<sequence>MNLTKVLALSHHFRNGGLRFLSTLVVAEHENSKISSATLSAITAASLIGDVTCVVAGPKCGPIAEYVSSIQGVKKVMFAENSVFEHPIAELYSQLVLACQSSVTATHIIAGTSAFSRSFMPRVAVTLNSSLISDVLAVLSPDTFQRAIYAGNALMTFRSLDKVNCLTVRETSFTPAEPSSNKALIQPVDCDIGEYNNVKFVEQIIAKKDRPGLNEAKIVISGGRALKSKENFQLLYTLADKLGAAVGATRAAVDAGFVHNELQIGQTGKVVAPELYIAVGISGAIQHLAGMKESKVIVAINKDPDAPIFQAGGLVSLQFTVISYFELMSKVR</sequence>
<dbReference type="InterPro" id="IPR033947">
    <property type="entry name" value="ETF_alpha_N"/>
</dbReference>
<reference evidence="10 11" key="2">
    <citation type="submission" date="2018-11" db="EMBL/GenBank/DDBJ databases">
        <authorList>
            <consortium name="Pathogen Informatics"/>
        </authorList>
    </citation>
    <scope>NUCLEOTIDE SEQUENCE [LARGE SCALE GENOMIC DNA]</scope>
    <source>
        <strain evidence="10 11">NST_G2</strain>
    </source>
</reference>
<dbReference type="EMBL" id="UYSU01038658">
    <property type="protein sequence ID" value="VDM00497.1"/>
    <property type="molecule type" value="Genomic_DNA"/>
</dbReference>
<evidence type="ECO:0000313" key="10">
    <source>
        <dbReference type="EMBL" id="VDM00497.1"/>
    </source>
</evidence>
<dbReference type="FunFam" id="3.40.50.1220:FF:000001">
    <property type="entry name" value="Electron transfer flavoprotein, alpha subunit"/>
    <property type="match status" value="1"/>
</dbReference>
<feature type="domain" description="Electron transfer flavoprotein alpha/beta-subunit N-terminal" evidence="9">
    <location>
        <begin position="23"/>
        <end position="204"/>
    </location>
</feature>
<accession>A0A183TCB3</accession>
<dbReference type="GO" id="GO:0009055">
    <property type="term" value="F:electron transfer activity"/>
    <property type="evidence" value="ECO:0007669"/>
    <property type="project" value="InterPro"/>
</dbReference>
<evidence type="ECO:0000313" key="11">
    <source>
        <dbReference type="Proteomes" id="UP000275846"/>
    </source>
</evidence>
<dbReference type="CDD" id="cd01715">
    <property type="entry name" value="ETF_alpha"/>
    <property type="match status" value="1"/>
</dbReference>
<dbReference type="PROSITE" id="PS00696">
    <property type="entry name" value="ETF_ALPHA"/>
    <property type="match status" value="1"/>
</dbReference>
<evidence type="ECO:0000313" key="12">
    <source>
        <dbReference type="WBParaSite" id="SSLN_0001464901-mRNA-1"/>
    </source>
</evidence>
<comment type="function">
    <text evidence="7">The electron transfer flavoprotein serves as a specific electron acceptor for several dehydrogenases, including five acyl-CoA dehydrogenases, glutaryl-CoA and sarcosine dehydrogenase. It transfers the electrons to the main mitochondrial respiratory chain via ETF-ubiquinone oxidoreductase (ETF dehydrogenase).</text>
</comment>
<name>A0A183TCB3_SCHSO</name>
<dbReference type="AlphaFoldDB" id="A0A183TCB3"/>
<feature type="binding site" evidence="8">
    <location>
        <begin position="263"/>
        <end position="267"/>
    </location>
    <ligand>
        <name>FAD</name>
        <dbReference type="ChEBI" id="CHEBI:57692"/>
    </ligand>
</feature>
<dbReference type="InterPro" id="IPR018206">
    <property type="entry name" value="ETF_asu_C_CS"/>
</dbReference>
<dbReference type="STRING" id="70667.A0A183TCB3"/>
<protein>
    <recommendedName>
        <fullName evidence="7">Electron transfer flavoprotein subunit alpha</fullName>
        <shortName evidence="7">Alpha-ETF</shortName>
    </recommendedName>
</protein>
<dbReference type="InterPro" id="IPR029035">
    <property type="entry name" value="DHS-like_NAD/FAD-binding_dom"/>
</dbReference>
<dbReference type="InterPro" id="IPR001308">
    <property type="entry name" value="ETF_a/FixB"/>
</dbReference>
<proteinExistence type="inferred from homology"/>
<keyword evidence="5 7" id="KW-0274">FAD</keyword>
<feature type="binding site" evidence="8">
    <location>
        <position position="301"/>
    </location>
    <ligand>
        <name>FAD</name>
        <dbReference type="ChEBI" id="CHEBI:57692"/>
    </ligand>
</feature>
<dbReference type="InterPro" id="IPR014729">
    <property type="entry name" value="Rossmann-like_a/b/a_fold"/>
</dbReference>
<dbReference type="InterPro" id="IPR014731">
    <property type="entry name" value="ETF_asu_C"/>
</dbReference>
<dbReference type="PIRSF" id="PIRSF000089">
    <property type="entry name" value="Electra_flavoP_a"/>
    <property type="match status" value="1"/>
</dbReference>
<dbReference type="OrthoDB" id="1715808at2759"/>
<keyword evidence="6 7" id="KW-0249">Electron transport</keyword>
<evidence type="ECO:0000256" key="2">
    <source>
        <dbReference type="ARBA" id="ARBA00005817"/>
    </source>
</evidence>
<dbReference type="GO" id="GO:0050660">
    <property type="term" value="F:flavin adenine dinucleotide binding"/>
    <property type="evidence" value="ECO:0007669"/>
    <property type="project" value="InterPro"/>
</dbReference>
<reference evidence="12" key="1">
    <citation type="submission" date="2016-06" db="UniProtKB">
        <authorList>
            <consortium name="WormBaseParasite"/>
        </authorList>
    </citation>
    <scope>IDENTIFICATION</scope>
</reference>
<dbReference type="Pfam" id="PF00766">
    <property type="entry name" value="ETF_alpha"/>
    <property type="match status" value="1"/>
</dbReference>
<dbReference type="GO" id="GO:0005759">
    <property type="term" value="C:mitochondrial matrix"/>
    <property type="evidence" value="ECO:0007669"/>
    <property type="project" value="UniProtKB-SubCell"/>
</dbReference>
<feature type="binding site" evidence="8">
    <location>
        <position position="224"/>
    </location>
    <ligand>
        <name>FAD</name>
        <dbReference type="ChEBI" id="CHEBI:57692"/>
    </ligand>
</feature>
<dbReference type="SUPFAM" id="SSF52402">
    <property type="entry name" value="Adenine nucleotide alpha hydrolases-like"/>
    <property type="match status" value="1"/>
</dbReference>
<dbReference type="PANTHER" id="PTHR43153">
    <property type="entry name" value="ELECTRON TRANSFER FLAVOPROTEIN ALPHA"/>
    <property type="match status" value="1"/>
</dbReference>
<feature type="binding site" evidence="8">
    <location>
        <begin position="249"/>
        <end position="250"/>
    </location>
    <ligand>
        <name>FAD</name>
        <dbReference type="ChEBI" id="CHEBI:57692"/>
    </ligand>
</feature>
<comment type="cofactor">
    <cofactor evidence="7 8">
        <name>FAD</name>
        <dbReference type="ChEBI" id="CHEBI:57692"/>
    </cofactor>
    <text evidence="7 8">Binds 1 FAD per dimer.</text>
</comment>
<keyword evidence="11" id="KW-1185">Reference proteome</keyword>
<keyword evidence="3 7" id="KW-0813">Transport</keyword>
<organism evidence="12">
    <name type="scientific">Schistocephalus solidus</name>
    <name type="common">Tapeworm</name>
    <dbReference type="NCBI Taxonomy" id="70667"/>
    <lineage>
        <taxon>Eukaryota</taxon>
        <taxon>Metazoa</taxon>
        <taxon>Spiralia</taxon>
        <taxon>Lophotrochozoa</taxon>
        <taxon>Platyhelminthes</taxon>
        <taxon>Cestoda</taxon>
        <taxon>Eucestoda</taxon>
        <taxon>Diphyllobothriidea</taxon>
        <taxon>Diphyllobothriidae</taxon>
        <taxon>Schistocephalus</taxon>
    </lineage>
</organism>
<dbReference type="Gene3D" id="3.40.50.1220">
    <property type="entry name" value="TPP-binding domain"/>
    <property type="match status" value="1"/>
</dbReference>
<dbReference type="PANTHER" id="PTHR43153:SF1">
    <property type="entry name" value="ELECTRON TRANSFER FLAVOPROTEIN SUBUNIT ALPHA, MITOCHONDRIAL"/>
    <property type="match status" value="1"/>
</dbReference>
<dbReference type="SUPFAM" id="SSF52467">
    <property type="entry name" value="DHS-like NAD/FAD-binding domain"/>
    <property type="match status" value="1"/>
</dbReference>
<dbReference type="InterPro" id="IPR014730">
    <property type="entry name" value="ETF_a/b_N"/>
</dbReference>
<gene>
    <name evidence="10" type="ORF">SSLN_LOCUS14111</name>
</gene>
<dbReference type="WBParaSite" id="SSLN_0001464901-mRNA-1">
    <property type="protein sequence ID" value="SSLN_0001464901-mRNA-1"/>
    <property type="gene ID" value="SSLN_0001464901"/>
</dbReference>
<evidence type="ECO:0000256" key="4">
    <source>
        <dbReference type="ARBA" id="ARBA00022630"/>
    </source>
</evidence>
<feature type="binding site" evidence="8">
    <location>
        <begin position="280"/>
        <end position="287"/>
    </location>
    <ligand>
        <name>FAD</name>
        <dbReference type="ChEBI" id="CHEBI:57692"/>
    </ligand>
</feature>
<evidence type="ECO:0000256" key="6">
    <source>
        <dbReference type="ARBA" id="ARBA00022982"/>
    </source>
</evidence>
<dbReference type="Proteomes" id="UP000275846">
    <property type="component" value="Unassembled WGS sequence"/>
</dbReference>
<dbReference type="Gene3D" id="3.40.50.620">
    <property type="entry name" value="HUPs"/>
    <property type="match status" value="1"/>
</dbReference>
<evidence type="ECO:0000259" key="9">
    <source>
        <dbReference type="SMART" id="SM00893"/>
    </source>
</evidence>
<evidence type="ECO:0000256" key="5">
    <source>
        <dbReference type="ARBA" id="ARBA00022827"/>
    </source>
</evidence>
<keyword evidence="7" id="KW-0496">Mitochondrion</keyword>
<keyword evidence="4 7" id="KW-0285">Flavoprotein</keyword>
<dbReference type="GO" id="GO:0033539">
    <property type="term" value="P:fatty acid beta-oxidation using acyl-CoA dehydrogenase"/>
    <property type="evidence" value="ECO:0007669"/>
    <property type="project" value="TreeGrafter"/>
</dbReference>
<comment type="subunit">
    <text evidence="7">Heterodimer of an alpha and a beta subunit.</text>
</comment>